<organism evidence="2 3">
    <name type="scientific">Pisolithus microcarpus 441</name>
    <dbReference type="NCBI Taxonomy" id="765257"/>
    <lineage>
        <taxon>Eukaryota</taxon>
        <taxon>Fungi</taxon>
        <taxon>Dikarya</taxon>
        <taxon>Basidiomycota</taxon>
        <taxon>Agaricomycotina</taxon>
        <taxon>Agaricomycetes</taxon>
        <taxon>Agaricomycetidae</taxon>
        <taxon>Boletales</taxon>
        <taxon>Sclerodermatineae</taxon>
        <taxon>Pisolithaceae</taxon>
        <taxon>Pisolithus</taxon>
    </lineage>
</organism>
<keyword evidence="1" id="KW-1133">Transmembrane helix</keyword>
<gene>
    <name evidence="2" type="ORF">PISMIDRAFT_22705</name>
</gene>
<proteinExistence type="predicted"/>
<reference evidence="2 3" key="1">
    <citation type="submission" date="2014-04" db="EMBL/GenBank/DDBJ databases">
        <authorList>
            <consortium name="DOE Joint Genome Institute"/>
            <person name="Kuo A."/>
            <person name="Kohler A."/>
            <person name="Costa M.D."/>
            <person name="Nagy L.G."/>
            <person name="Floudas D."/>
            <person name="Copeland A."/>
            <person name="Barry K.W."/>
            <person name="Cichocki N."/>
            <person name="Veneault-Fourrey C."/>
            <person name="LaButti K."/>
            <person name="Lindquist E.A."/>
            <person name="Lipzen A."/>
            <person name="Lundell T."/>
            <person name="Morin E."/>
            <person name="Murat C."/>
            <person name="Sun H."/>
            <person name="Tunlid A."/>
            <person name="Henrissat B."/>
            <person name="Grigoriev I.V."/>
            <person name="Hibbett D.S."/>
            <person name="Martin F."/>
            <person name="Nordberg H.P."/>
            <person name="Cantor M.N."/>
            <person name="Hua S.X."/>
        </authorList>
    </citation>
    <scope>NUCLEOTIDE SEQUENCE [LARGE SCALE GENOMIC DNA]</scope>
    <source>
        <strain evidence="2 3">441</strain>
    </source>
</reference>
<accession>A0A0C9ZIF6</accession>
<dbReference type="HOGENOM" id="CLU_1993519_0_0_1"/>
<dbReference type="AlphaFoldDB" id="A0A0C9ZIF6"/>
<keyword evidence="3" id="KW-1185">Reference proteome</keyword>
<protein>
    <submittedName>
        <fullName evidence="2">Uncharacterized protein</fullName>
    </submittedName>
</protein>
<name>A0A0C9ZIF6_9AGAM</name>
<dbReference type="EMBL" id="KN833705">
    <property type="protein sequence ID" value="KIK25779.1"/>
    <property type="molecule type" value="Genomic_DNA"/>
</dbReference>
<dbReference type="Proteomes" id="UP000054018">
    <property type="component" value="Unassembled WGS sequence"/>
</dbReference>
<sequence>MTVFKYFVQMGYIATATAEMGPDMPIITLADPGISNSVTSTVLTSTAFFYYANFHEIWNFFHVYSTLIFSVLAILGYYIWHVDDAALGIPPHDLVFNPSVVVRHGFILVGKVCGLSEGPPQTMVG</sequence>
<keyword evidence="1" id="KW-0472">Membrane</keyword>
<reference evidence="3" key="2">
    <citation type="submission" date="2015-01" db="EMBL/GenBank/DDBJ databases">
        <title>Evolutionary Origins and Diversification of the Mycorrhizal Mutualists.</title>
        <authorList>
            <consortium name="DOE Joint Genome Institute"/>
            <consortium name="Mycorrhizal Genomics Consortium"/>
            <person name="Kohler A."/>
            <person name="Kuo A."/>
            <person name="Nagy L.G."/>
            <person name="Floudas D."/>
            <person name="Copeland A."/>
            <person name="Barry K.W."/>
            <person name="Cichocki N."/>
            <person name="Veneault-Fourrey C."/>
            <person name="LaButti K."/>
            <person name="Lindquist E.A."/>
            <person name="Lipzen A."/>
            <person name="Lundell T."/>
            <person name="Morin E."/>
            <person name="Murat C."/>
            <person name="Riley R."/>
            <person name="Ohm R."/>
            <person name="Sun H."/>
            <person name="Tunlid A."/>
            <person name="Henrissat B."/>
            <person name="Grigoriev I.V."/>
            <person name="Hibbett D.S."/>
            <person name="Martin F."/>
        </authorList>
    </citation>
    <scope>NUCLEOTIDE SEQUENCE [LARGE SCALE GENOMIC DNA]</scope>
    <source>
        <strain evidence="3">441</strain>
    </source>
</reference>
<evidence type="ECO:0000313" key="2">
    <source>
        <dbReference type="EMBL" id="KIK25779.1"/>
    </source>
</evidence>
<keyword evidence="1" id="KW-0812">Transmembrane</keyword>
<evidence type="ECO:0000256" key="1">
    <source>
        <dbReference type="SAM" id="Phobius"/>
    </source>
</evidence>
<feature type="transmembrane region" description="Helical" evidence="1">
    <location>
        <begin position="57"/>
        <end position="80"/>
    </location>
</feature>
<evidence type="ECO:0000313" key="3">
    <source>
        <dbReference type="Proteomes" id="UP000054018"/>
    </source>
</evidence>